<keyword evidence="9" id="KW-1185">Reference proteome</keyword>
<keyword evidence="4 6" id="KW-0418">Kinase</keyword>
<dbReference type="PROSITE" id="PS01075">
    <property type="entry name" value="ACETATE_KINASE_1"/>
    <property type="match status" value="1"/>
</dbReference>
<comment type="pathway">
    <text evidence="6">Metabolic intermediate biosynthesis; acetyl-CoA biosynthesis; acetyl-CoA from acetate: step 1/2.</text>
</comment>
<feature type="active site" description="Proton donor/acceptor" evidence="6">
    <location>
        <position position="139"/>
    </location>
</feature>
<dbReference type="InterPro" id="IPR043129">
    <property type="entry name" value="ATPase_NBD"/>
</dbReference>
<feature type="binding site" evidence="6">
    <location>
        <position position="9"/>
    </location>
    <ligand>
        <name>Mg(2+)</name>
        <dbReference type="ChEBI" id="CHEBI:18420"/>
    </ligand>
</feature>
<dbReference type="GO" id="GO:0008776">
    <property type="term" value="F:acetate kinase activity"/>
    <property type="evidence" value="ECO:0007669"/>
    <property type="project" value="UniProtKB-UniRule"/>
</dbReference>
<dbReference type="InterPro" id="IPR000890">
    <property type="entry name" value="Aliphatic_acid_kin_short-chain"/>
</dbReference>
<dbReference type="PANTHER" id="PTHR21060:SF15">
    <property type="entry name" value="ACETATE KINASE-RELATED"/>
    <property type="match status" value="1"/>
</dbReference>
<accession>A0A2U8BSE5</accession>
<feature type="site" description="Transition state stabilizer" evidence="6">
    <location>
        <position position="230"/>
    </location>
</feature>
<organism evidence="8 9">
    <name type="scientific">Candidatus Fokinia solitaria</name>
    <dbReference type="NCBI Taxonomy" id="1802984"/>
    <lineage>
        <taxon>Bacteria</taxon>
        <taxon>Pseudomonadati</taxon>
        <taxon>Pseudomonadota</taxon>
        <taxon>Alphaproteobacteria</taxon>
        <taxon>Rickettsiales</taxon>
        <taxon>Candidatus Midichloriaceae</taxon>
        <taxon>Candidatus Fokinia</taxon>
    </lineage>
</organism>
<feature type="binding site" evidence="6">
    <location>
        <position position="16"/>
    </location>
    <ligand>
        <name>ATP</name>
        <dbReference type="ChEBI" id="CHEBI:30616"/>
    </ligand>
</feature>
<dbReference type="OrthoDB" id="9802453at2"/>
<comment type="subunit">
    <text evidence="6">Homodimer.</text>
</comment>
<evidence type="ECO:0000256" key="2">
    <source>
        <dbReference type="ARBA" id="ARBA00022679"/>
    </source>
</evidence>
<feature type="binding site" evidence="6">
    <location>
        <begin position="317"/>
        <end position="321"/>
    </location>
    <ligand>
        <name>ATP</name>
        <dbReference type="ChEBI" id="CHEBI:30616"/>
    </ligand>
</feature>
<dbReference type="EC" id="2.7.2.1" evidence="6"/>
<dbReference type="SUPFAM" id="SSF53067">
    <property type="entry name" value="Actin-like ATPase domain"/>
    <property type="match status" value="2"/>
</dbReference>
<dbReference type="PIRSF" id="PIRSF000722">
    <property type="entry name" value="Acetate_prop_kin"/>
    <property type="match status" value="1"/>
</dbReference>
<dbReference type="PRINTS" id="PR00471">
    <property type="entry name" value="ACETATEKNASE"/>
</dbReference>
<dbReference type="Proteomes" id="UP000244519">
    <property type="component" value="Chromosome"/>
</dbReference>
<reference evidence="8 9" key="1">
    <citation type="journal article" date="2018" name="Genome Biol. Evol.">
        <title>The Genome Sequence of "Candidatus Fokinia solitaria": Insights on Reductive Evolution in Rickettsiales.</title>
        <authorList>
            <person name="Floriano A.M."/>
            <person name="Castelli M."/>
            <person name="Krenek S."/>
            <person name="Berendonk T.U."/>
            <person name="Bazzocchi C."/>
            <person name="Petroni G."/>
            <person name="Sassera D."/>
        </authorList>
    </citation>
    <scope>NUCLEOTIDE SEQUENCE [LARGE SCALE GENOMIC DNA]</scope>
    <source>
        <strain evidence="8">Rio ETE_ALG 3VII</strain>
    </source>
</reference>
<evidence type="ECO:0000256" key="3">
    <source>
        <dbReference type="ARBA" id="ARBA00022741"/>
    </source>
</evidence>
<comment type="similarity">
    <text evidence="1 6 7">Belongs to the acetokinase family.</text>
</comment>
<keyword evidence="5 6" id="KW-0067">ATP-binding</keyword>
<dbReference type="InterPro" id="IPR023865">
    <property type="entry name" value="Aliphatic_acid_kinase_CS"/>
</dbReference>
<dbReference type="EMBL" id="CP025989">
    <property type="protein sequence ID" value="AWD33257.1"/>
    <property type="molecule type" value="Genomic_DNA"/>
</dbReference>
<evidence type="ECO:0000256" key="5">
    <source>
        <dbReference type="ARBA" id="ARBA00022840"/>
    </source>
</evidence>
<keyword evidence="2 6" id="KW-0808">Transferase</keyword>
<comment type="subcellular location">
    <subcellularLocation>
        <location evidence="6">Cytoplasm</location>
    </subcellularLocation>
</comment>
<keyword evidence="6" id="KW-0460">Magnesium</keyword>
<dbReference type="RefSeq" id="WP_108673279.1">
    <property type="nucleotide sequence ID" value="NZ_CP025989.1"/>
</dbReference>
<dbReference type="UniPathway" id="UPA00340">
    <property type="reaction ID" value="UER00458"/>
</dbReference>
<feature type="binding site" evidence="6">
    <location>
        <begin position="197"/>
        <end position="201"/>
    </location>
    <ligand>
        <name>ATP</name>
        <dbReference type="ChEBI" id="CHEBI:30616"/>
    </ligand>
</feature>
<dbReference type="AlphaFoldDB" id="A0A2U8BSE5"/>
<keyword evidence="6" id="KW-0963">Cytoplasm</keyword>
<evidence type="ECO:0000256" key="4">
    <source>
        <dbReference type="ARBA" id="ARBA00022777"/>
    </source>
</evidence>
<feature type="binding site" evidence="6">
    <location>
        <position position="84"/>
    </location>
    <ligand>
        <name>substrate</name>
    </ligand>
</feature>
<dbReference type="PROSITE" id="PS01076">
    <property type="entry name" value="ACETATE_KINASE_2"/>
    <property type="match status" value="1"/>
</dbReference>
<feature type="binding site" evidence="6">
    <location>
        <begin position="272"/>
        <end position="274"/>
    </location>
    <ligand>
        <name>ATP</name>
        <dbReference type="ChEBI" id="CHEBI:30616"/>
    </ligand>
</feature>
<sequence>MVDYILVANGGSSSLKVTASPLDKGKGTDVVIHVDFLLNSAVCLVKDDKSVRDVEIKNGTEAINFCVEYIKEHYNARLIAIGHRVLHGGTEMYDLLSVDTEVLQKIKNLVKFGPLHQPYVLENMEKLKHSNILQYAYFDTGFHRTIPMHRRVYGIPQQYTKDGMIKYGFHGIAYESVMESISNILPHKVHSRIVAVHIGSGVSACAINDGRSVDTTMGTTPVEGCMMGTRCGEVDPAIPLLIQEMYKISATEMHYILNKESGLKAISGISNDMRKLLSSDAESAKFAIEVFLYKIVKEIAGLITVLGGVDVLTFSGGVGENSFYIRKRIIDALSIFGLSLDDSTNEKNSTLISSDNSKTHIAIAKVNEEAIIINRIRTFIRTGR</sequence>
<evidence type="ECO:0000313" key="8">
    <source>
        <dbReference type="EMBL" id="AWD33257.1"/>
    </source>
</evidence>
<dbReference type="NCBIfam" id="TIGR00016">
    <property type="entry name" value="ackA"/>
    <property type="match status" value="1"/>
</dbReference>
<keyword evidence="3 6" id="KW-0547">Nucleotide-binding</keyword>
<dbReference type="GO" id="GO:0005737">
    <property type="term" value="C:cytoplasm"/>
    <property type="evidence" value="ECO:0007669"/>
    <property type="project" value="UniProtKB-SubCell"/>
</dbReference>
<evidence type="ECO:0000256" key="7">
    <source>
        <dbReference type="RuleBase" id="RU003835"/>
    </source>
</evidence>
<comment type="catalytic activity">
    <reaction evidence="6">
        <text>acetate + ATP = acetyl phosphate + ADP</text>
        <dbReference type="Rhea" id="RHEA:11352"/>
        <dbReference type="ChEBI" id="CHEBI:22191"/>
        <dbReference type="ChEBI" id="CHEBI:30089"/>
        <dbReference type="ChEBI" id="CHEBI:30616"/>
        <dbReference type="ChEBI" id="CHEBI:456216"/>
        <dbReference type="EC" id="2.7.2.1"/>
    </reaction>
</comment>
<keyword evidence="6" id="KW-0479">Metal-binding</keyword>
<name>A0A2U8BSE5_9RICK</name>
<dbReference type="HAMAP" id="MF_00020">
    <property type="entry name" value="Acetate_kinase"/>
    <property type="match status" value="1"/>
</dbReference>
<dbReference type="GO" id="GO:0006083">
    <property type="term" value="P:acetate metabolic process"/>
    <property type="evidence" value="ECO:0007669"/>
    <property type="project" value="TreeGrafter"/>
</dbReference>
<comment type="cofactor">
    <cofactor evidence="6">
        <name>Mg(2+)</name>
        <dbReference type="ChEBI" id="CHEBI:18420"/>
    </cofactor>
    <cofactor evidence="6">
        <name>Mn(2+)</name>
        <dbReference type="ChEBI" id="CHEBI:29035"/>
    </cofactor>
    <text evidence="6">Mg(2+). Can also accept Mn(2+).</text>
</comment>
<evidence type="ECO:0000256" key="1">
    <source>
        <dbReference type="ARBA" id="ARBA00008748"/>
    </source>
</evidence>
<dbReference type="Pfam" id="PF00871">
    <property type="entry name" value="Acetate_kinase"/>
    <property type="match status" value="1"/>
</dbReference>
<dbReference type="InterPro" id="IPR004372">
    <property type="entry name" value="Ac/propionate_kinase"/>
</dbReference>
<comment type="function">
    <text evidence="6">Catalyzes the formation of acetyl phosphate from acetate and ATP. Can also catalyze the reverse reaction.</text>
</comment>
<proteinExistence type="inferred from homology"/>
<dbReference type="PANTHER" id="PTHR21060">
    <property type="entry name" value="ACETATE KINASE"/>
    <property type="match status" value="1"/>
</dbReference>
<feature type="binding site" evidence="6">
    <location>
        <position position="368"/>
    </location>
    <ligand>
        <name>Mg(2+)</name>
        <dbReference type="ChEBI" id="CHEBI:18420"/>
    </ligand>
</feature>
<dbReference type="KEGG" id="fso:Fsol_00463"/>
<dbReference type="GO" id="GO:0006085">
    <property type="term" value="P:acetyl-CoA biosynthetic process"/>
    <property type="evidence" value="ECO:0007669"/>
    <property type="project" value="UniProtKB-UniRule"/>
</dbReference>
<dbReference type="GO" id="GO:0000287">
    <property type="term" value="F:magnesium ion binding"/>
    <property type="evidence" value="ECO:0007669"/>
    <property type="project" value="UniProtKB-UniRule"/>
</dbReference>
<evidence type="ECO:0000256" key="6">
    <source>
        <dbReference type="HAMAP-Rule" id="MF_00020"/>
    </source>
</evidence>
<protein>
    <recommendedName>
        <fullName evidence="6">Acetate kinase</fullName>
        <ecNumber evidence="6">2.7.2.1</ecNumber>
    </recommendedName>
    <alternativeName>
        <fullName evidence="6">Acetokinase</fullName>
    </alternativeName>
</protein>
<gene>
    <name evidence="6" type="primary">ackA</name>
    <name evidence="8" type="ORF">Fsol_00463</name>
</gene>
<evidence type="ECO:0000313" key="9">
    <source>
        <dbReference type="Proteomes" id="UP000244519"/>
    </source>
</evidence>
<dbReference type="GO" id="GO:0005524">
    <property type="term" value="F:ATP binding"/>
    <property type="evidence" value="ECO:0007669"/>
    <property type="project" value="UniProtKB-KW"/>
</dbReference>
<dbReference type="Gene3D" id="3.30.420.40">
    <property type="match status" value="2"/>
</dbReference>
<feature type="site" description="Transition state stabilizer" evidence="6">
    <location>
        <position position="170"/>
    </location>
</feature>